<comment type="caution">
    <text evidence="1">The sequence shown here is derived from an EMBL/GenBank/DDBJ whole genome shotgun (WGS) entry which is preliminary data.</text>
</comment>
<dbReference type="RefSeq" id="WP_377975158.1">
    <property type="nucleotide sequence ID" value="NZ_JBBKYA010000002.1"/>
</dbReference>
<dbReference type="InterPro" id="IPR021953">
    <property type="entry name" value="DUF3570"/>
</dbReference>
<evidence type="ECO:0000313" key="1">
    <source>
        <dbReference type="EMBL" id="MFD3275301.1"/>
    </source>
</evidence>
<protein>
    <submittedName>
        <fullName evidence="1">DUF3570 domain-containing protein</fullName>
    </submittedName>
</protein>
<name>A0ABW6D051_9BACT</name>
<sequence>MKKVILAIGIYCSLLHGLKAQQVFYSRSHAQEFLNDSTEYSKRKLKFEEANIVTGYYDQDGNNSAITGGIGTEKLTDLANSLELRFSKLDRYNRTHSFTADFNIDQYTSASSDKIDPLTISSASRKDTHIYPSIAWSVKDDLLGTTQGLAYSYSTEYDYKSHGFTASFAKLSKNKNTEWSFKGGAFLDTYMAILPSELRPSTYPSGAHGDQKGIDYKPRNSFNASFAVSQVINQRLQVMAIIEPSFQEGLLSTPFHRVYFTNGNETVEKLPGTRFKLPVGFRLSYFMGDNTIIRAFYRAYIDDWGMAAHTANLEVPYKISPFFSISPFYRFNIQGKVDYFKAYGQHATTESYYTSDYDLSSFTSQFMGVGLRLSPPGGIASLINWNSLEVRYGYYSRSNGMIGHSISMSIKIK</sequence>
<gene>
    <name evidence="1" type="ORF">SKC38_03570</name>
</gene>
<dbReference type="Pfam" id="PF12094">
    <property type="entry name" value="DUF3570"/>
    <property type="match status" value="1"/>
</dbReference>
<keyword evidence="2" id="KW-1185">Reference proteome</keyword>
<organism evidence="1 2">
    <name type="scientific">Aquirufa echingensis</name>
    <dbReference type="NCBI Taxonomy" id="3096516"/>
    <lineage>
        <taxon>Bacteria</taxon>
        <taxon>Pseudomonadati</taxon>
        <taxon>Bacteroidota</taxon>
        <taxon>Cytophagia</taxon>
        <taxon>Cytophagales</taxon>
        <taxon>Flectobacillaceae</taxon>
        <taxon>Aquirufa</taxon>
    </lineage>
</organism>
<dbReference type="EMBL" id="JBBKYA010000002">
    <property type="protein sequence ID" value="MFD3275301.1"/>
    <property type="molecule type" value="Genomic_DNA"/>
</dbReference>
<proteinExistence type="predicted"/>
<reference evidence="1 2" key="1">
    <citation type="submission" date="2024-03" db="EMBL/GenBank/DDBJ databases">
        <title>Aquirufa genome sequencing.</title>
        <authorList>
            <person name="Pitt A."/>
            <person name="Hahn M.W."/>
        </authorList>
    </citation>
    <scope>NUCLEOTIDE SEQUENCE [LARGE SCALE GENOMIC DNA]</scope>
    <source>
        <strain evidence="1 2">PLAD-142S6K</strain>
    </source>
</reference>
<dbReference type="Proteomes" id="UP001598114">
    <property type="component" value="Unassembled WGS sequence"/>
</dbReference>
<accession>A0ABW6D051</accession>
<evidence type="ECO:0000313" key="2">
    <source>
        <dbReference type="Proteomes" id="UP001598114"/>
    </source>
</evidence>